<dbReference type="RefSeq" id="XP_029285476.1">
    <property type="nucleotide sequence ID" value="XM_029429616.1"/>
</dbReference>
<dbReference type="KEGG" id="cgob:115006984"/>
<dbReference type="PANTHER" id="PTHR24271">
    <property type="entry name" value="KALLIKREIN-RELATED"/>
    <property type="match status" value="1"/>
</dbReference>
<evidence type="ECO:0000313" key="5">
    <source>
        <dbReference type="RefSeq" id="XP_029285476.1"/>
    </source>
</evidence>
<keyword evidence="4" id="KW-1185">Reference proteome</keyword>
<keyword evidence="2" id="KW-0732">Signal</keyword>
<protein>
    <submittedName>
        <fullName evidence="5">Granzyme-like protein 1</fullName>
    </submittedName>
</protein>
<accession>A0A6J2PJL2</accession>
<evidence type="ECO:0000256" key="2">
    <source>
        <dbReference type="SAM" id="SignalP"/>
    </source>
</evidence>
<dbReference type="AlphaFoldDB" id="A0A6J2PJL2"/>
<dbReference type="SUPFAM" id="SSF50494">
    <property type="entry name" value="Trypsin-like serine proteases"/>
    <property type="match status" value="1"/>
</dbReference>
<dbReference type="Proteomes" id="UP000504630">
    <property type="component" value="Chromosome 4"/>
</dbReference>
<dbReference type="InterPro" id="IPR009003">
    <property type="entry name" value="Peptidase_S1_PA"/>
</dbReference>
<dbReference type="InterPro" id="IPR001314">
    <property type="entry name" value="Peptidase_S1A"/>
</dbReference>
<dbReference type="PANTHER" id="PTHR24271:SF87">
    <property type="entry name" value="ARGININE ESTERASE-LIKE-RELATED"/>
    <property type="match status" value="1"/>
</dbReference>
<dbReference type="Pfam" id="PF00089">
    <property type="entry name" value="Trypsin"/>
    <property type="match status" value="1"/>
</dbReference>
<dbReference type="OrthoDB" id="8440449at2759"/>
<sequence>MDGLYKLLLFPVLACLGRNVLGSEIINGEIASEDSMLYMASVQENRKHVCGGFLVSEDFVVTAAQCDVDLETTLVILGTQDLKKVNVINRAIVKKCKPARKNNNESNDIMLLKLLKNNRKEKKVPTIPLPTPDMNVQENEQCLVAGWGFTGPGTTLDNELRVVNVTVINQQECKQKLPALRANVICAGGYDKGSCKGYAGGPLVCDGKAVGVASCYEKECKCRTGALVYTHISKFLPWINKVLEKNDC</sequence>
<dbReference type="CDD" id="cd00190">
    <property type="entry name" value="Tryp_SPc"/>
    <property type="match status" value="1"/>
</dbReference>
<dbReference type="GeneID" id="115006984"/>
<organism evidence="4 5">
    <name type="scientific">Cottoperca gobio</name>
    <name type="common">Frogmouth</name>
    <name type="synonym">Aphritis gobio</name>
    <dbReference type="NCBI Taxonomy" id="56716"/>
    <lineage>
        <taxon>Eukaryota</taxon>
        <taxon>Metazoa</taxon>
        <taxon>Chordata</taxon>
        <taxon>Craniata</taxon>
        <taxon>Vertebrata</taxon>
        <taxon>Euteleostomi</taxon>
        <taxon>Actinopterygii</taxon>
        <taxon>Neopterygii</taxon>
        <taxon>Teleostei</taxon>
        <taxon>Neoteleostei</taxon>
        <taxon>Acanthomorphata</taxon>
        <taxon>Eupercaria</taxon>
        <taxon>Perciformes</taxon>
        <taxon>Notothenioidei</taxon>
        <taxon>Bovichtidae</taxon>
        <taxon>Cottoperca</taxon>
    </lineage>
</organism>
<evidence type="ECO:0000313" key="4">
    <source>
        <dbReference type="Proteomes" id="UP000504630"/>
    </source>
</evidence>
<dbReference type="SMART" id="SM00020">
    <property type="entry name" value="Tryp_SPc"/>
    <property type="match status" value="1"/>
</dbReference>
<evidence type="ECO:0000256" key="1">
    <source>
        <dbReference type="ARBA" id="ARBA00023157"/>
    </source>
</evidence>
<proteinExistence type="predicted"/>
<feature type="chain" id="PRO_5026712690" evidence="2">
    <location>
        <begin position="23"/>
        <end position="248"/>
    </location>
</feature>
<feature type="domain" description="Peptidase S1" evidence="3">
    <location>
        <begin position="25"/>
        <end position="244"/>
    </location>
</feature>
<feature type="signal peptide" evidence="2">
    <location>
        <begin position="1"/>
        <end position="22"/>
    </location>
</feature>
<dbReference type="InParanoid" id="A0A6J2PJL2"/>
<dbReference type="GO" id="GO:0006508">
    <property type="term" value="P:proteolysis"/>
    <property type="evidence" value="ECO:0007669"/>
    <property type="project" value="InterPro"/>
</dbReference>
<reference evidence="5" key="1">
    <citation type="submission" date="2025-08" db="UniProtKB">
        <authorList>
            <consortium name="RefSeq"/>
        </authorList>
    </citation>
    <scope>IDENTIFICATION</scope>
</reference>
<dbReference type="InterPro" id="IPR001254">
    <property type="entry name" value="Trypsin_dom"/>
</dbReference>
<evidence type="ECO:0000259" key="3">
    <source>
        <dbReference type="PROSITE" id="PS50240"/>
    </source>
</evidence>
<gene>
    <name evidence="5" type="primary">LOC115006984</name>
</gene>
<dbReference type="InterPro" id="IPR043504">
    <property type="entry name" value="Peptidase_S1_PA_chymotrypsin"/>
</dbReference>
<dbReference type="PROSITE" id="PS50240">
    <property type="entry name" value="TRYPSIN_DOM"/>
    <property type="match status" value="1"/>
</dbReference>
<name>A0A6J2PJL2_COTGO</name>
<dbReference type="PRINTS" id="PR00722">
    <property type="entry name" value="CHYMOTRYPSIN"/>
</dbReference>
<dbReference type="GO" id="GO:0004252">
    <property type="term" value="F:serine-type endopeptidase activity"/>
    <property type="evidence" value="ECO:0007669"/>
    <property type="project" value="InterPro"/>
</dbReference>
<keyword evidence="1" id="KW-1015">Disulfide bond</keyword>
<dbReference type="Gene3D" id="2.40.10.10">
    <property type="entry name" value="Trypsin-like serine proteases"/>
    <property type="match status" value="2"/>
</dbReference>